<protein>
    <submittedName>
        <fullName evidence="1">Uncharacterized protein</fullName>
    </submittedName>
</protein>
<reference evidence="2" key="1">
    <citation type="submission" date="2016-11" db="EMBL/GenBank/DDBJ databases">
        <authorList>
            <person name="Varghese N."/>
            <person name="Submissions S."/>
        </authorList>
    </citation>
    <scope>NUCLEOTIDE SEQUENCE [LARGE SCALE GENOMIC DNA]</scope>
    <source>
        <strain evidence="2">313</strain>
    </source>
</reference>
<proteinExistence type="predicted"/>
<dbReference type="AlphaFoldDB" id="A0A1N6GN34"/>
<dbReference type="RefSeq" id="WP_034548384.1">
    <property type="nucleotide sequence ID" value="NZ_FSRN01000001.1"/>
</dbReference>
<gene>
    <name evidence="1" type="ORF">SAMN05878443_1321</name>
</gene>
<dbReference type="eggNOG" id="COG1670">
    <property type="taxonomic scope" value="Bacteria"/>
</dbReference>
<organism evidence="1 2">
    <name type="scientific">Carnobacterium alterfunditum</name>
    <dbReference type="NCBI Taxonomy" id="28230"/>
    <lineage>
        <taxon>Bacteria</taxon>
        <taxon>Bacillati</taxon>
        <taxon>Bacillota</taxon>
        <taxon>Bacilli</taxon>
        <taxon>Lactobacillales</taxon>
        <taxon>Carnobacteriaceae</taxon>
        <taxon>Carnobacterium</taxon>
    </lineage>
</organism>
<dbReference type="EMBL" id="FSRN01000001">
    <property type="protein sequence ID" value="SIO08905.1"/>
    <property type="molecule type" value="Genomic_DNA"/>
</dbReference>
<sequence>MTNQINNNPSDNYNFDWRKVTFAIDLWQTEQIVESEDKPNYNLFLDEGIKKEYFEDLNFELIEEECDSSQYVGIRIADVLVVLIGNLLNNLRINVMHDNSAPDLLKRVPIEHYQLDDKQFTLMKTMYEFIYNDDNKYGLINDTYFDESVNMESFIVYINRYKNFKEYNDFKGNHSEEHFKIYQKIFNIKFSEAYENEKKIRNSFGKYKKAIEEKIVRPL</sequence>
<evidence type="ECO:0000313" key="2">
    <source>
        <dbReference type="Proteomes" id="UP000184758"/>
    </source>
</evidence>
<keyword evidence="2" id="KW-1185">Reference proteome</keyword>
<evidence type="ECO:0000313" key="1">
    <source>
        <dbReference type="EMBL" id="SIO08905.1"/>
    </source>
</evidence>
<name>A0A1N6GN34_9LACT</name>
<dbReference type="STRING" id="28230.SAMN05878443_1321"/>
<dbReference type="Proteomes" id="UP000184758">
    <property type="component" value="Unassembled WGS sequence"/>
</dbReference>
<accession>A0A1N6GN34</accession>